<accession>Z9JGM8</accession>
<name>Z9JGM8_9GAMM</name>
<reference evidence="1 2" key="1">
    <citation type="journal article" date="2014" name="Genome Announc.">
        <title>Draft Genome Sequence of Xylella fastidiosa Pear Leaf Scorch Strain in Taiwan.</title>
        <authorList>
            <person name="Su C.C."/>
            <person name="Deng W.L."/>
            <person name="Jan F.J."/>
            <person name="Chang C.J."/>
            <person name="Huang H."/>
            <person name="Chen J."/>
        </authorList>
    </citation>
    <scope>NUCLEOTIDE SEQUENCE [LARGE SCALE GENOMIC DNA]</scope>
    <source>
        <strain evidence="1 2">PLS229</strain>
    </source>
</reference>
<comment type="caution">
    <text evidence="1">The sequence shown here is derived from an EMBL/GenBank/DDBJ whole genome shotgun (WGS) entry which is preliminary data.</text>
</comment>
<sequence>MLLLAQSSSSVSMIISNLNLFHHDYSFIIMKEPLKAILNMIPAP</sequence>
<evidence type="ECO:0000313" key="2">
    <source>
        <dbReference type="Proteomes" id="UP000020406"/>
    </source>
</evidence>
<dbReference type="EMBL" id="JDSQ01000022">
    <property type="protein sequence ID" value="EWS77344.1"/>
    <property type="molecule type" value="Genomic_DNA"/>
</dbReference>
<dbReference type="Proteomes" id="UP000020406">
    <property type="component" value="Unassembled WGS sequence"/>
</dbReference>
<gene>
    <name evidence="1" type="ORF">AF72_11290</name>
</gene>
<evidence type="ECO:0000313" key="1">
    <source>
        <dbReference type="EMBL" id="EWS77344.1"/>
    </source>
</evidence>
<organism evidence="1 2">
    <name type="scientific">Xylella taiwanensis</name>
    <dbReference type="NCBI Taxonomy" id="1444770"/>
    <lineage>
        <taxon>Bacteria</taxon>
        <taxon>Pseudomonadati</taxon>
        <taxon>Pseudomonadota</taxon>
        <taxon>Gammaproteobacteria</taxon>
        <taxon>Lysobacterales</taxon>
        <taxon>Lysobacteraceae</taxon>
        <taxon>Xylella</taxon>
    </lineage>
</organism>
<dbReference type="AlphaFoldDB" id="Z9JGM8"/>
<proteinExistence type="predicted"/>
<protein>
    <submittedName>
        <fullName evidence="1">Uncharacterized protein</fullName>
    </submittedName>
</protein>